<dbReference type="Pfam" id="PF03929">
    <property type="entry name" value="PepSY_TM"/>
    <property type="match status" value="1"/>
</dbReference>
<feature type="transmembrane region" description="Helical" evidence="1">
    <location>
        <begin position="341"/>
        <end position="363"/>
    </location>
</feature>
<keyword evidence="3" id="KW-1185">Reference proteome</keyword>
<dbReference type="RefSeq" id="WP_208174204.1">
    <property type="nucleotide sequence ID" value="NZ_JAGETZ010000002.1"/>
</dbReference>
<feature type="transmembrane region" description="Helical" evidence="1">
    <location>
        <begin position="141"/>
        <end position="162"/>
    </location>
</feature>
<dbReference type="PANTHER" id="PTHR34219:SF3">
    <property type="entry name" value="BLL7967 PROTEIN"/>
    <property type="match status" value="1"/>
</dbReference>
<protein>
    <submittedName>
        <fullName evidence="2">PepSY domain-containing protein</fullName>
    </submittedName>
</protein>
<dbReference type="EMBL" id="JAGETZ010000002">
    <property type="protein sequence ID" value="MBO2008587.1"/>
    <property type="molecule type" value="Genomic_DNA"/>
</dbReference>
<evidence type="ECO:0000313" key="3">
    <source>
        <dbReference type="Proteomes" id="UP000664369"/>
    </source>
</evidence>
<feature type="transmembrane region" description="Helical" evidence="1">
    <location>
        <begin position="12"/>
        <end position="34"/>
    </location>
</feature>
<comment type="caution">
    <text evidence="2">The sequence shown here is derived from an EMBL/GenBank/DDBJ whole genome shotgun (WGS) entry which is preliminary data.</text>
</comment>
<keyword evidence="1" id="KW-0472">Membrane</keyword>
<dbReference type="PANTHER" id="PTHR34219">
    <property type="entry name" value="IRON-REGULATED INNER MEMBRANE PROTEIN-RELATED"/>
    <property type="match status" value="1"/>
</dbReference>
<dbReference type="Proteomes" id="UP000664369">
    <property type="component" value="Unassembled WGS sequence"/>
</dbReference>
<keyword evidence="1" id="KW-0812">Transmembrane</keyword>
<proteinExistence type="predicted"/>
<gene>
    <name evidence="2" type="ORF">J4E00_05955</name>
</gene>
<name>A0ABS3QBP0_9BACT</name>
<evidence type="ECO:0000313" key="2">
    <source>
        <dbReference type="EMBL" id="MBO2008587.1"/>
    </source>
</evidence>
<sequence length="381" mass="42640">MTVKQAVGKVHLWLGLASGLVVFIVSLTGAIFVFQDEIRDLTEPWRKVEAQATAQLLPSRLQEAALVKHPEVKKATTWVTYFGPERSATVFFTDPAGTPTQVYLNPYTGRVLHEQNLRYHFFSIVQAIHMTLLLPEAVAKWVVGGSVIIFVVMLVTGLVLWWPKRKQERKQRLTIKWGARWRRVNYDLHNVLGFYAASIAAVLALTGLFMVFPGLLDSAVLVANGGREYPQEKDVAKVDTLQAVTAANQPVPDLVYRTVRRRSPQAEMVLIGPTGMGKAPAYCWAYQRTLHYYHRDDYAFHPVSGEVLQARFHTSKSNGGKLSDMNYDLHTGQILGLGGKIVAFLASLISASLPVTGTVLWWGRKQKSKKARKHPKPLVTR</sequence>
<dbReference type="InterPro" id="IPR005625">
    <property type="entry name" value="PepSY-ass_TM"/>
</dbReference>
<organism evidence="2 3">
    <name type="scientific">Hymenobacter negativus</name>
    <dbReference type="NCBI Taxonomy" id="2795026"/>
    <lineage>
        <taxon>Bacteria</taxon>
        <taxon>Pseudomonadati</taxon>
        <taxon>Bacteroidota</taxon>
        <taxon>Cytophagia</taxon>
        <taxon>Cytophagales</taxon>
        <taxon>Hymenobacteraceae</taxon>
        <taxon>Hymenobacter</taxon>
    </lineage>
</organism>
<reference evidence="2 3" key="1">
    <citation type="submission" date="2021-03" db="EMBL/GenBank/DDBJ databases">
        <authorList>
            <person name="Kim M.K."/>
        </authorList>
    </citation>
    <scope>NUCLEOTIDE SEQUENCE [LARGE SCALE GENOMIC DNA]</scope>
    <source>
        <strain evidence="2 3">BT442</strain>
    </source>
</reference>
<feature type="transmembrane region" description="Helical" evidence="1">
    <location>
        <begin position="192"/>
        <end position="212"/>
    </location>
</feature>
<evidence type="ECO:0000256" key="1">
    <source>
        <dbReference type="SAM" id="Phobius"/>
    </source>
</evidence>
<keyword evidence="1" id="KW-1133">Transmembrane helix</keyword>
<accession>A0ABS3QBP0</accession>